<evidence type="ECO:0000256" key="10">
    <source>
        <dbReference type="SAM" id="Phobius"/>
    </source>
</evidence>
<dbReference type="CDD" id="cd13143">
    <property type="entry name" value="MATE_MepA_like"/>
    <property type="match status" value="1"/>
</dbReference>
<keyword evidence="7 10" id="KW-1133">Transmembrane helix</keyword>
<feature type="transmembrane region" description="Helical" evidence="10">
    <location>
        <begin position="188"/>
        <end position="209"/>
    </location>
</feature>
<protein>
    <recommendedName>
        <fullName evidence="3">Multidrug export protein MepA</fullName>
    </recommendedName>
</protein>
<name>A0A1E7DNN7_9BACI</name>
<evidence type="ECO:0000256" key="7">
    <source>
        <dbReference type="ARBA" id="ARBA00022989"/>
    </source>
</evidence>
<keyword evidence="12" id="KW-1185">Reference proteome</keyword>
<evidence type="ECO:0000256" key="9">
    <source>
        <dbReference type="ARBA" id="ARBA00023251"/>
    </source>
</evidence>
<feature type="transmembrane region" description="Helical" evidence="10">
    <location>
        <begin position="91"/>
        <end position="113"/>
    </location>
</feature>
<dbReference type="Proteomes" id="UP000095658">
    <property type="component" value="Unassembled WGS sequence"/>
</dbReference>
<dbReference type="InterPro" id="IPR048279">
    <property type="entry name" value="MdtK-like"/>
</dbReference>
<dbReference type="GO" id="GO:0015297">
    <property type="term" value="F:antiporter activity"/>
    <property type="evidence" value="ECO:0007669"/>
    <property type="project" value="InterPro"/>
</dbReference>
<reference evidence="11 12" key="1">
    <citation type="submission" date="2016-06" db="EMBL/GenBank/DDBJ databases">
        <title>Domibacillus iocasae genome sequencing.</title>
        <authorList>
            <person name="Verma A."/>
            <person name="Pal Y."/>
            <person name="Ojha A.K."/>
            <person name="Krishnamurthi S."/>
        </authorList>
    </citation>
    <scope>NUCLEOTIDE SEQUENCE [LARGE SCALE GENOMIC DNA]</scope>
    <source>
        <strain evidence="11 12">DSM 29979</strain>
    </source>
</reference>
<evidence type="ECO:0000256" key="3">
    <source>
        <dbReference type="ARBA" id="ARBA00022106"/>
    </source>
</evidence>
<dbReference type="AlphaFoldDB" id="A0A1E7DNN7"/>
<dbReference type="EMBL" id="MAMP01000022">
    <property type="protein sequence ID" value="OES44615.1"/>
    <property type="molecule type" value="Genomic_DNA"/>
</dbReference>
<feature type="transmembrane region" description="Helical" evidence="10">
    <location>
        <begin position="410"/>
        <end position="429"/>
    </location>
</feature>
<accession>A0A1E7DNN7</accession>
<dbReference type="RefSeq" id="WP_069939205.1">
    <property type="nucleotide sequence ID" value="NZ_MAMP01000022.1"/>
</dbReference>
<dbReference type="OrthoDB" id="9811110at2"/>
<dbReference type="PANTHER" id="PTHR43823">
    <property type="entry name" value="SPORULATION PROTEIN YKVU"/>
    <property type="match status" value="1"/>
</dbReference>
<feature type="transmembrane region" description="Helical" evidence="10">
    <location>
        <begin position="384"/>
        <end position="404"/>
    </location>
</feature>
<dbReference type="PANTHER" id="PTHR43823:SF4">
    <property type="entry name" value="SPORULATION PROTEIN YKVU"/>
    <property type="match status" value="1"/>
</dbReference>
<comment type="caution">
    <text evidence="11">The sequence shown here is derived from an EMBL/GenBank/DDBJ whole genome shotgun (WGS) entry which is preliminary data.</text>
</comment>
<keyword evidence="4" id="KW-0813">Transport</keyword>
<feature type="transmembrane region" description="Helical" evidence="10">
    <location>
        <begin position="162"/>
        <end position="182"/>
    </location>
</feature>
<evidence type="ECO:0000313" key="12">
    <source>
        <dbReference type="Proteomes" id="UP000095658"/>
    </source>
</evidence>
<keyword evidence="6 10" id="KW-0812">Transmembrane</keyword>
<feature type="transmembrane region" description="Helical" evidence="10">
    <location>
        <begin position="273"/>
        <end position="299"/>
    </location>
</feature>
<feature type="transmembrane region" description="Helical" evidence="10">
    <location>
        <begin position="230"/>
        <end position="253"/>
    </location>
</feature>
<dbReference type="InterPro" id="IPR002528">
    <property type="entry name" value="MATE_fam"/>
</dbReference>
<gene>
    <name evidence="11" type="ORF">BA724_10140</name>
</gene>
<sequence length="449" mass="49178">MSDSLTNLPVYKLFFRYLIPSMIGMMLMAANVVIDGIMVGSRLGAEALAGVGIAGPVYTIFIAVSLWIGVGGATRYSMAMGAGKREKARVIFTQALVLSFSITLVIALAAYFFREPLVYALGANPDTYPHASAYMTVLLLFGFVFTIESIFSVFVRNDGGPNLAMAALVTAALANVGFNYLFLFVLNWGVSGAAFATVIACTLAILILSTHFFRASSNLKLVRFTFQKRVVWMIIAIGFPSFLAEIGMSVFTVSHNLLLEKMAGTDGVAAFTILNYVHSVMLMLFLGMGSAIQPLISYYHGAQDEQRKKETVRLALFVSAGAGVLFFVIGRLAAGPIVSIFGDFPPSVTSLAVDAIGLFFIAYLFMGINFVMMTYYQSIGRVRMAVWITSAREIAVMLLLLAVLPRVFGLTGVWLTIPVSELIVLLTIIQYERNIRFKRADRRREQLDF</sequence>
<evidence type="ECO:0000256" key="5">
    <source>
        <dbReference type="ARBA" id="ARBA00022475"/>
    </source>
</evidence>
<dbReference type="STRING" id="1714016.BA724_10140"/>
<evidence type="ECO:0000256" key="6">
    <source>
        <dbReference type="ARBA" id="ARBA00022692"/>
    </source>
</evidence>
<evidence type="ECO:0000313" key="11">
    <source>
        <dbReference type="EMBL" id="OES44615.1"/>
    </source>
</evidence>
<dbReference type="GO" id="GO:0042910">
    <property type="term" value="F:xenobiotic transmembrane transporter activity"/>
    <property type="evidence" value="ECO:0007669"/>
    <property type="project" value="InterPro"/>
</dbReference>
<keyword evidence="8 10" id="KW-0472">Membrane</keyword>
<dbReference type="Pfam" id="PF01554">
    <property type="entry name" value="MatE"/>
    <property type="match status" value="2"/>
</dbReference>
<organism evidence="11 12">
    <name type="scientific">Domibacillus iocasae</name>
    <dbReference type="NCBI Taxonomy" id="1714016"/>
    <lineage>
        <taxon>Bacteria</taxon>
        <taxon>Bacillati</taxon>
        <taxon>Bacillota</taxon>
        <taxon>Bacilli</taxon>
        <taxon>Bacillales</taxon>
        <taxon>Bacillaceae</taxon>
        <taxon>Domibacillus</taxon>
    </lineage>
</organism>
<feature type="transmembrane region" description="Helical" evidence="10">
    <location>
        <begin position="133"/>
        <end position="155"/>
    </location>
</feature>
<feature type="transmembrane region" description="Helical" evidence="10">
    <location>
        <begin position="47"/>
        <end position="70"/>
    </location>
</feature>
<dbReference type="InterPro" id="IPR051327">
    <property type="entry name" value="MATE_MepA_subfamily"/>
</dbReference>
<evidence type="ECO:0000256" key="8">
    <source>
        <dbReference type="ARBA" id="ARBA00023136"/>
    </source>
</evidence>
<keyword evidence="9" id="KW-0046">Antibiotic resistance</keyword>
<proteinExistence type="inferred from homology"/>
<evidence type="ECO:0000256" key="1">
    <source>
        <dbReference type="ARBA" id="ARBA00004651"/>
    </source>
</evidence>
<dbReference type="GO" id="GO:0046677">
    <property type="term" value="P:response to antibiotic"/>
    <property type="evidence" value="ECO:0007669"/>
    <property type="project" value="UniProtKB-KW"/>
</dbReference>
<dbReference type="NCBIfam" id="TIGR00797">
    <property type="entry name" value="matE"/>
    <property type="match status" value="1"/>
</dbReference>
<feature type="transmembrane region" description="Helical" evidence="10">
    <location>
        <begin position="350"/>
        <end position="372"/>
    </location>
</feature>
<comment type="subcellular location">
    <subcellularLocation>
        <location evidence="1">Cell membrane</location>
        <topology evidence="1">Multi-pass membrane protein</topology>
    </subcellularLocation>
</comment>
<dbReference type="InterPro" id="IPR045070">
    <property type="entry name" value="MATE_MepA-like"/>
</dbReference>
<keyword evidence="5" id="KW-1003">Cell membrane</keyword>
<evidence type="ECO:0000256" key="4">
    <source>
        <dbReference type="ARBA" id="ARBA00022448"/>
    </source>
</evidence>
<dbReference type="PIRSF" id="PIRSF006603">
    <property type="entry name" value="DinF"/>
    <property type="match status" value="1"/>
</dbReference>
<feature type="transmembrane region" description="Helical" evidence="10">
    <location>
        <begin position="21"/>
        <end position="41"/>
    </location>
</feature>
<evidence type="ECO:0000256" key="2">
    <source>
        <dbReference type="ARBA" id="ARBA00008417"/>
    </source>
</evidence>
<comment type="similarity">
    <text evidence="2">Belongs to the multi antimicrobial extrusion (MATE) (TC 2.A.66.1) family. MepA subfamily.</text>
</comment>
<feature type="transmembrane region" description="Helical" evidence="10">
    <location>
        <begin position="311"/>
        <end position="330"/>
    </location>
</feature>
<dbReference type="GO" id="GO:0005886">
    <property type="term" value="C:plasma membrane"/>
    <property type="evidence" value="ECO:0007669"/>
    <property type="project" value="UniProtKB-SubCell"/>
</dbReference>